<reference evidence="4 5" key="1">
    <citation type="submission" date="2021-03" db="EMBL/GenBank/DDBJ databases">
        <title>Genomic Encyclopedia of Type Strains, Phase IV (KMG-IV): sequencing the most valuable type-strain genomes for metagenomic binning, comparative biology and taxonomic classification.</title>
        <authorList>
            <person name="Goeker M."/>
        </authorList>
    </citation>
    <scope>NUCLEOTIDE SEQUENCE [LARGE SCALE GENOMIC DNA]</scope>
    <source>
        <strain evidence="4 5">DSM 21085</strain>
    </source>
</reference>
<keyword evidence="5" id="KW-1185">Reference proteome</keyword>
<dbReference type="Gene3D" id="3.10.105.10">
    <property type="entry name" value="Dipeptide-binding Protein, Domain 3"/>
    <property type="match status" value="1"/>
</dbReference>
<dbReference type="PANTHER" id="PTHR30290">
    <property type="entry name" value="PERIPLASMIC BINDING COMPONENT OF ABC TRANSPORTER"/>
    <property type="match status" value="1"/>
</dbReference>
<comment type="caution">
    <text evidence="4">The sequence shown here is derived from an EMBL/GenBank/DDBJ whole genome shotgun (WGS) entry which is preliminary data.</text>
</comment>
<gene>
    <name evidence="4" type="ORF">J2Z82_001268</name>
</gene>
<evidence type="ECO:0000256" key="1">
    <source>
        <dbReference type="ARBA" id="ARBA00022729"/>
    </source>
</evidence>
<dbReference type="InterPro" id="IPR000914">
    <property type="entry name" value="SBP_5_dom"/>
</dbReference>
<accession>A0ABS4HCY5</accession>
<protein>
    <submittedName>
        <fullName evidence="4">Peptide/nickel transport system substrate-binding protein</fullName>
    </submittedName>
</protein>
<evidence type="ECO:0000259" key="3">
    <source>
        <dbReference type="Pfam" id="PF00496"/>
    </source>
</evidence>
<dbReference type="PROSITE" id="PS51257">
    <property type="entry name" value="PROKAR_LIPOPROTEIN"/>
    <property type="match status" value="1"/>
</dbReference>
<dbReference type="SUPFAM" id="SSF53850">
    <property type="entry name" value="Periplasmic binding protein-like II"/>
    <property type="match status" value="1"/>
</dbReference>
<organism evidence="4 5">
    <name type="scientific">Virgibacillus litoralis</name>
    <dbReference type="NCBI Taxonomy" id="578221"/>
    <lineage>
        <taxon>Bacteria</taxon>
        <taxon>Bacillati</taxon>
        <taxon>Bacillota</taxon>
        <taxon>Bacilli</taxon>
        <taxon>Bacillales</taxon>
        <taxon>Bacillaceae</taxon>
        <taxon>Virgibacillus</taxon>
    </lineage>
</organism>
<dbReference type="Proteomes" id="UP001519328">
    <property type="component" value="Unassembled WGS sequence"/>
</dbReference>
<evidence type="ECO:0000313" key="5">
    <source>
        <dbReference type="Proteomes" id="UP001519328"/>
    </source>
</evidence>
<evidence type="ECO:0000313" key="4">
    <source>
        <dbReference type="EMBL" id="MBP1948332.1"/>
    </source>
</evidence>
<dbReference type="PANTHER" id="PTHR30290:SF38">
    <property type="entry name" value="D,D-DIPEPTIDE-BINDING PERIPLASMIC PROTEIN DDPA-RELATED"/>
    <property type="match status" value="1"/>
</dbReference>
<evidence type="ECO:0000256" key="2">
    <source>
        <dbReference type="SAM" id="SignalP"/>
    </source>
</evidence>
<dbReference type="PIRSF" id="PIRSF002741">
    <property type="entry name" value="MppA"/>
    <property type="match status" value="1"/>
</dbReference>
<dbReference type="EMBL" id="JAGGKK010000005">
    <property type="protein sequence ID" value="MBP1948332.1"/>
    <property type="molecule type" value="Genomic_DNA"/>
</dbReference>
<name>A0ABS4HCY5_9BACI</name>
<keyword evidence="1 2" id="KW-0732">Signal</keyword>
<sequence length="520" mass="58692">MNKRLLIMIMSLLFVLVACNSTAGTEDDGKSSDSNTLNVSIVEDAGTLDPGVSMDNSAWKITYNAYERLVQYDGEKTTVKPSLAKDWEISDDGKTYTFFLEEGHKFADGSEVDAEAVKFSFDRTLAIEKGPSSLYNIINETRVVDPYTVEFQLENEFPPFISTLAANYGSIINPKVMDHEEDADYGQNYLASNTMGSGPYMLEEYQKSQYYKLALNPNHPLDPELKTVYFQISSDTSGARMRLEKGEIDILEGLPVDQFSEVESVDGVKVLQSPSLAVEYVYMNIGKGNEVLKNKMFRQAISYAVDYQSFIDEIMAGYGTQFRGPVPEGLWGHNPDAFMYSRDLNKAKELLEESGVSDDVTLDLLYSDNNSQWEELALLLQNNLGEIGINVELTKVAYATMREQLDVGEFDLSLGVWSPDYADPYMFMNYWFDSDNWGLAGNRSFYENPEVDKLIREAASISDQEERIALYKEAQEIIVEDAAYVYLAQKDSMIPMREDVQGYVFNPMLEGIYNLADMSK</sequence>
<dbReference type="Pfam" id="PF00496">
    <property type="entry name" value="SBP_bac_5"/>
    <property type="match status" value="1"/>
</dbReference>
<dbReference type="CDD" id="cd08512">
    <property type="entry name" value="PBP2_NikA_DppA_OppA_like_7"/>
    <property type="match status" value="1"/>
</dbReference>
<feature type="chain" id="PRO_5045677981" evidence="2">
    <location>
        <begin position="24"/>
        <end position="520"/>
    </location>
</feature>
<feature type="signal peptide" evidence="2">
    <location>
        <begin position="1"/>
        <end position="23"/>
    </location>
</feature>
<dbReference type="Gene3D" id="3.40.190.10">
    <property type="entry name" value="Periplasmic binding protein-like II"/>
    <property type="match status" value="1"/>
</dbReference>
<dbReference type="InterPro" id="IPR039424">
    <property type="entry name" value="SBP_5"/>
</dbReference>
<dbReference type="InterPro" id="IPR030678">
    <property type="entry name" value="Peptide/Ni-bd"/>
</dbReference>
<dbReference type="RefSeq" id="WP_209479912.1">
    <property type="nucleotide sequence ID" value="NZ_JAGGKK010000005.1"/>
</dbReference>
<dbReference type="Gene3D" id="3.90.76.10">
    <property type="entry name" value="Dipeptide-binding Protein, Domain 1"/>
    <property type="match status" value="1"/>
</dbReference>
<feature type="domain" description="Solute-binding protein family 5" evidence="3">
    <location>
        <begin position="78"/>
        <end position="437"/>
    </location>
</feature>
<proteinExistence type="predicted"/>